<name>A0A8J3CMH4_9BURK</name>
<protein>
    <recommendedName>
        <fullName evidence="3">Cysteine-rich CWC</fullName>
    </recommendedName>
</protein>
<reference evidence="1" key="2">
    <citation type="submission" date="2020-09" db="EMBL/GenBank/DDBJ databases">
        <authorList>
            <person name="Sun Q."/>
            <person name="Kim S."/>
        </authorList>
    </citation>
    <scope>NUCLEOTIDE SEQUENCE</scope>
    <source>
        <strain evidence="1">KCTC 32501</strain>
    </source>
</reference>
<comment type="caution">
    <text evidence="1">The sequence shown here is derived from an EMBL/GenBank/DDBJ whole genome shotgun (WGS) entry which is preliminary data.</text>
</comment>
<dbReference type="EMBL" id="BMZG01000004">
    <property type="protein sequence ID" value="GHA70452.1"/>
    <property type="molecule type" value="Genomic_DNA"/>
</dbReference>
<dbReference type="Pfam" id="PF17653">
    <property type="entry name" value="DUF5522"/>
    <property type="match status" value="1"/>
</dbReference>
<reference evidence="1" key="1">
    <citation type="journal article" date="2014" name="Int. J. Syst. Evol. Microbiol.">
        <title>Complete genome sequence of Corynebacterium casei LMG S-19264T (=DSM 44701T), isolated from a smear-ripened cheese.</title>
        <authorList>
            <consortium name="US DOE Joint Genome Institute (JGI-PGF)"/>
            <person name="Walter F."/>
            <person name="Albersmeier A."/>
            <person name="Kalinowski J."/>
            <person name="Ruckert C."/>
        </authorList>
    </citation>
    <scope>NUCLEOTIDE SEQUENCE</scope>
    <source>
        <strain evidence="1">KCTC 32501</strain>
    </source>
</reference>
<evidence type="ECO:0000313" key="1">
    <source>
        <dbReference type="EMBL" id="GHA70452.1"/>
    </source>
</evidence>
<dbReference type="Proteomes" id="UP000614287">
    <property type="component" value="Unassembled WGS sequence"/>
</dbReference>
<dbReference type="AlphaFoldDB" id="A0A8J3CMH4"/>
<proteinExistence type="predicted"/>
<sequence length="125" mass="13735">MREACELCGKPFECASDSTCWCMAYPAVLSAEQAAQVGERCLCPDCLSLRTQQVLRERIDVVAVHAEPSDEAMACQRLPLVEGLDYTVEGGAWVLSRWFHLKRGSCCGQGCRHCPFGHVNVGRDG</sequence>
<dbReference type="Pfam" id="PF14375">
    <property type="entry name" value="Cys_rich_CWC"/>
    <property type="match status" value="1"/>
</dbReference>
<accession>A0A8J3CMH4</accession>
<dbReference type="InterPro" id="IPR032720">
    <property type="entry name" value="Cys_rich_CWC"/>
</dbReference>
<dbReference type="RefSeq" id="WP_229809721.1">
    <property type="nucleotide sequence ID" value="NZ_BMZG01000004.1"/>
</dbReference>
<evidence type="ECO:0008006" key="3">
    <source>
        <dbReference type="Google" id="ProtNLM"/>
    </source>
</evidence>
<gene>
    <name evidence="1" type="ORF">GCM10009007_09000</name>
</gene>
<organism evidence="1 2">
    <name type="scientific">Formosimonas limnophila</name>
    <dbReference type="NCBI Taxonomy" id="1384487"/>
    <lineage>
        <taxon>Bacteria</taxon>
        <taxon>Pseudomonadati</taxon>
        <taxon>Pseudomonadota</taxon>
        <taxon>Betaproteobacteria</taxon>
        <taxon>Burkholderiales</taxon>
        <taxon>Burkholderiaceae</taxon>
        <taxon>Formosimonas</taxon>
    </lineage>
</organism>
<evidence type="ECO:0000313" key="2">
    <source>
        <dbReference type="Proteomes" id="UP000614287"/>
    </source>
</evidence>
<keyword evidence="2" id="KW-1185">Reference proteome</keyword>
<dbReference type="InterPro" id="IPR040807">
    <property type="entry name" value="DUF5522"/>
</dbReference>